<protein>
    <submittedName>
        <fullName evidence="1">SIR2 family protein</fullName>
    </submittedName>
</protein>
<organism evidence="1 2">
    <name type="scientific">Aminobacter anthyllidis</name>
    <dbReference type="NCBI Taxonomy" id="1035067"/>
    <lineage>
        <taxon>Bacteria</taxon>
        <taxon>Pseudomonadati</taxon>
        <taxon>Pseudomonadota</taxon>
        <taxon>Alphaproteobacteria</taxon>
        <taxon>Hyphomicrobiales</taxon>
        <taxon>Phyllobacteriaceae</taxon>
        <taxon>Aminobacter</taxon>
    </lineage>
</organism>
<proteinExistence type="predicted"/>
<dbReference type="RefSeq" id="WP_214393659.1">
    <property type="nucleotide sequence ID" value="NZ_JAFLWW010000014.1"/>
</dbReference>
<reference evidence="1" key="2">
    <citation type="submission" date="2021-03" db="EMBL/GenBank/DDBJ databases">
        <authorList>
            <person name="Artuso I."/>
            <person name="Turrini P."/>
            <person name="Pirolo M."/>
            <person name="Lugli G.A."/>
            <person name="Ventura M."/>
            <person name="Visca P."/>
        </authorList>
    </citation>
    <scope>NUCLEOTIDE SEQUENCE</scope>
    <source>
        <strain evidence="1">LMG 26462</strain>
    </source>
</reference>
<evidence type="ECO:0000313" key="1">
    <source>
        <dbReference type="EMBL" id="MBT1159864.1"/>
    </source>
</evidence>
<sequence length="539" mass="61587">MVSDLHAAIARQPRLPRFLCHLYQRLRLQRLNLVTGAGISIDAKVPGWQDLLKRLAEIQGGLPDDLAAHVAAGLQPEYLGQIIYHRFRGACPVTEPAELRSATVEYEWGDAIHKAIYEKVPQTIAEVIQTHPYLAQLRDLSRKVSLVINFNFDDLLADAIGEQVKQSAFGSESGNALSVTWQPPLTDRGNLTTVYHVNGILPRVSLKKRSPQLIFTEDSFADARARSPGVSSEYLFLRFVQNTMLLIGHLLADSSLKNYLRLNRDKSPANHHYMIYWIKEEGVLSEARRQDIFEANLKLYNLVTIFLTSAEIRDFLDILNLDERGFSETVETLGKDRRSRYHYYIVGPVASGKSTLLEHLRCFQTHEEWTRPPPREMYMASSKITEDQQKIVDQFIYSELKEKNRRMHAATAGLHFMDRAPLDLYAFSKGDDENKVKSHALRDLVTRDQPLQKGEIIFIEADSKTLVKRNMARGRPPEEAGKQPYFDAQTMTLKMIYNPSFVLSTDENSPGDVARKVARHVLFEEYEPTELNMIIARYE</sequence>
<gene>
    <name evidence="1" type="ORF">J1C56_30420</name>
</gene>
<dbReference type="Pfam" id="PF13289">
    <property type="entry name" value="SIR2_2"/>
    <property type="match status" value="1"/>
</dbReference>
<keyword evidence="2" id="KW-1185">Reference proteome</keyword>
<dbReference type="AlphaFoldDB" id="A0A9X1AH15"/>
<dbReference type="EMBL" id="JAFLWW010000014">
    <property type="protein sequence ID" value="MBT1159864.1"/>
    <property type="molecule type" value="Genomic_DNA"/>
</dbReference>
<reference evidence="1" key="1">
    <citation type="journal article" date="2021" name="Microorganisms">
        <title>Phylogenomic Reconstruction and Metabolic Potential of the Genus Aminobacter.</title>
        <authorList>
            <person name="Artuso I."/>
            <person name="Turrini P."/>
            <person name="Pirolo M."/>
            <person name="Lugli G.A."/>
            <person name="Ventura M."/>
            <person name="Visca P."/>
        </authorList>
    </citation>
    <scope>NUCLEOTIDE SEQUENCE</scope>
    <source>
        <strain evidence="1">LMG 26462</strain>
    </source>
</reference>
<name>A0A9X1AH15_9HYPH</name>
<evidence type="ECO:0000313" key="2">
    <source>
        <dbReference type="Proteomes" id="UP001138921"/>
    </source>
</evidence>
<dbReference type="InterPro" id="IPR027417">
    <property type="entry name" value="P-loop_NTPase"/>
</dbReference>
<dbReference type="Gene3D" id="3.40.50.300">
    <property type="entry name" value="P-loop containing nucleotide triphosphate hydrolases"/>
    <property type="match status" value="1"/>
</dbReference>
<dbReference type="Proteomes" id="UP001138921">
    <property type="component" value="Unassembled WGS sequence"/>
</dbReference>
<dbReference type="SUPFAM" id="SSF52540">
    <property type="entry name" value="P-loop containing nucleoside triphosphate hydrolases"/>
    <property type="match status" value="1"/>
</dbReference>
<comment type="caution">
    <text evidence="1">The sequence shown here is derived from an EMBL/GenBank/DDBJ whole genome shotgun (WGS) entry which is preliminary data.</text>
</comment>
<accession>A0A9X1AH15</accession>